<proteinExistence type="predicted"/>
<organism evidence="1 2">
    <name type="scientific">Gaetbulibacter jejuensis</name>
    <dbReference type="NCBI Taxonomy" id="584607"/>
    <lineage>
        <taxon>Bacteria</taxon>
        <taxon>Pseudomonadati</taxon>
        <taxon>Bacteroidota</taxon>
        <taxon>Flavobacteriia</taxon>
        <taxon>Flavobacteriales</taxon>
        <taxon>Flavobacteriaceae</taxon>
        <taxon>Gaetbulibacter</taxon>
    </lineage>
</organism>
<keyword evidence="2" id="KW-1185">Reference proteome</keyword>
<reference evidence="1 2" key="1">
    <citation type="journal article" date="2019" name="Int. J. Syst. Evol. Microbiol.">
        <title>The Global Catalogue of Microorganisms (GCM) 10K type strain sequencing project: providing services to taxonomists for standard genome sequencing and annotation.</title>
        <authorList>
            <consortium name="The Broad Institute Genomics Platform"/>
            <consortium name="The Broad Institute Genome Sequencing Center for Infectious Disease"/>
            <person name="Wu L."/>
            <person name="Ma J."/>
        </authorList>
    </citation>
    <scope>NUCLEOTIDE SEQUENCE [LARGE SCALE GENOMIC DNA]</scope>
    <source>
        <strain evidence="1 2">JCM 15976</strain>
    </source>
</reference>
<dbReference type="InterPro" id="IPR036520">
    <property type="entry name" value="UPF0759_sf"/>
</dbReference>
<accession>A0ABN1JRV1</accession>
<comment type="caution">
    <text evidence="1">The sequence shown here is derived from an EMBL/GenBank/DDBJ whole genome shotgun (WGS) entry which is preliminary data.</text>
</comment>
<sequence>MHLKNEFKMKFGSVSNPQDIDFTFPNDHIDTLRVLNAVKDDNFPSVYVGCAKWNRADLKGFYPRGTKDELAYYSTQFNSIELNATFYRIFPAEQFETWYEKTPKNFKFFPKLNQEISHWKRLNEVKAVVENYLYNASNLKEKLGTIFLQMHNNFAPKDFERVVHFVESWPKEVPLAIEFRHTNWYNDEVVANQLYGLLESNNISNVIVDTAGRRDLMHMRLTNATAFVRYVGANHESDYTRLDDWVKRLNEWKSQGIKEIDFFVHQNIEKASPLLSAYFIKQLNATLGTDLVVPQMGNQSTNTLF</sequence>
<dbReference type="EMBL" id="BAAAGF010000003">
    <property type="protein sequence ID" value="GAA0745413.1"/>
    <property type="molecule type" value="Genomic_DNA"/>
</dbReference>
<dbReference type="SUPFAM" id="SSF117396">
    <property type="entry name" value="TM1631-like"/>
    <property type="match status" value="1"/>
</dbReference>
<dbReference type="PANTHER" id="PTHR30348">
    <property type="entry name" value="UNCHARACTERIZED PROTEIN YECE"/>
    <property type="match status" value="1"/>
</dbReference>
<evidence type="ECO:0000313" key="2">
    <source>
        <dbReference type="Proteomes" id="UP001500736"/>
    </source>
</evidence>
<dbReference type="InterPro" id="IPR002763">
    <property type="entry name" value="DUF72"/>
</dbReference>
<protein>
    <recommendedName>
        <fullName evidence="3">DUF72 domain-containing protein</fullName>
    </recommendedName>
</protein>
<dbReference type="Gene3D" id="3.20.20.410">
    <property type="entry name" value="Protein of unknown function UPF0759"/>
    <property type="match status" value="1"/>
</dbReference>
<dbReference type="Pfam" id="PF01904">
    <property type="entry name" value="DUF72"/>
    <property type="match status" value="1"/>
</dbReference>
<dbReference type="PANTHER" id="PTHR30348:SF9">
    <property type="entry name" value="UPF0759 PROTEIN YECE"/>
    <property type="match status" value="1"/>
</dbReference>
<dbReference type="Proteomes" id="UP001500736">
    <property type="component" value="Unassembled WGS sequence"/>
</dbReference>
<gene>
    <name evidence="1" type="ORF">GCM10009431_20470</name>
</gene>
<evidence type="ECO:0008006" key="3">
    <source>
        <dbReference type="Google" id="ProtNLM"/>
    </source>
</evidence>
<name>A0ABN1JRV1_9FLAO</name>
<evidence type="ECO:0000313" key="1">
    <source>
        <dbReference type="EMBL" id="GAA0745413.1"/>
    </source>
</evidence>